<evidence type="ECO:0000256" key="1">
    <source>
        <dbReference type="SAM" id="MobiDB-lite"/>
    </source>
</evidence>
<feature type="compositionally biased region" description="Low complexity" evidence="1">
    <location>
        <begin position="114"/>
        <end position="124"/>
    </location>
</feature>
<evidence type="ECO:0000313" key="2">
    <source>
        <dbReference type="EMBL" id="QFZ19355.1"/>
    </source>
</evidence>
<organism evidence="2 3">
    <name type="scientific">Saccharothrix syringae</name>
    <name type="common">Nocardiopsis syringae</name>
    <dbReference type="NCBI Taxonomy" id="103733"/>
    <lineage>
        <taxon>Bacteria</taxon>
        <taxon>Bacillati</taxon>
        <taxon>Actinomycetota</taxon>
        <taxon>Actinomycetes</taxon>
        <taxon>Pseudonocardiales</taxon>
        <taxon>Pseudonocardiaceae</taxon>
        <taxon>Saccharothrix</taxon>
    </lineage>
</organism>
<feature type="region of interest" description="Disordered" evidence="1">
    <location>
        <begin position="88"/>
        <end position="124"/>
    </location>
</feature>
<name>A0A5Q0H099_SACSY</name>
<accession>A0A5Q0H099</accession>
<sequence length="124" mass="13427">MAGVIVYEPDDDTDVGGLPWAITFAATIADPRDGEEVGAEWRRHLLHPRRYRHRHRVGLPGLRGFPRPGDRRHRGVVRGPARALVGIRGGGRRLQHRQGRPVGPGLGPGPAPPATAGCPRPGRV</sequence>
<protein>
    <submittedName>
        <fullName evidence="2">Uncharacterized protein</fullName>
    </submittedName>
</protein>
<evidence type="ECO:0000313" key="3">
    <source>
        <dbReference type="Proteomes" id="UP000325787"/>
    </source>
</evidence>
<dbReference type="EMBL" id="CP034550">
    <property type="protein sequence ID" value="QFZ19355.1"/>
    <property type="molecule type" value="Genomic_DNA"/>
</dbReference>
<proteinExistence type="predicted"/>
<dbReference type="Proteomes" id="UP000325787">
    <property type="component" value="Chromosome"/>
</dbReference>
<gene>
    <name evidence="2" type="ORF">EKG83_19650</name>
</gene>
<dbReference type="KEGG" id="ssyi:EKG83_19650"/>
<reference evidence="3" key="1">
    <citation type="journal article" date="2021" name="Curr. Microbiol.">
        <title>Complete genome of nocamycin-producing strain Saccharothrix syringae NRRL B-16468 reveals the biosynthetic potential for secondary metabolites.</title>
        <authorList>
            <person name="Mo X."/>
            <person name="Yang S."/>
        </authorList>
    </citation>
    <scope>NUCLEOTIDE SEQUENCE [LARGE SCALE GENOMIC DNA]</scope>
    <source>
        <strain evidence="3">ATCC 51364 / DSM 43886 / JCM 6844 / KCTC 9398 / NBRC 14523 / NRRL B-16468 / INA 2240</strain>
    </source>
</reference>
<feature type="compositionally biased region" description="Basic residues" evidence="1">
    <location>
        <begin position="90"/>
        <end position="99"/>
    </location>
</feature>
<keyword evidence="3" id="KW-1185">Reference proteome</keyword>
<dbReference type="AlphaFoldDB" id="A0A5Q0H099"/>